<dbReference type="Proteomes" id="UP000245926">
    <property type="component" value="Chromosome"/>
</dbReference>
<name>A0A2U8W487_9HYPH</name>
<feature type="transmembrane region" description="Helical" evidence="5">
    <location>
        <begin position="43"/>
        <end position="61"/>
    </location>
</feature>
<dbReference type="EMBL" id="CP029550">
    <property type="protein sequence ID" value="AWN40330.1"/>
    <property type="molecule type" value="Genomic_DNA"/>
</dbReference>
<feature type="transmembrane region" description="Helical" evidence="5">
    <location>
        <begin position="94"/>
        <end position="113"/>
    </location>
</feature>
<evidence type="ECO:0000313" key="7">
    <source>
        <dbReference type="Proteomes" id="UP000245926"/>
    </source>
</evidence>
<feature type="transmembrane region" description="Helical" evidence="5">
    <location>
        <begin position="68"/>
        <end position="88"/>
    </location>
</feature>
<dbReference type="PANTHER" id="PTHR43483:SF3">
    <property type="entry name" value="MEMBRANE TRANSPORTER PROTEIN HI_0806-RELATED"/>
    <property type="match status" value="1"/>
</dbReference>
<gene>
    <name evidence="6" type="ORF">DK389_07000</name>
</gene>
<organism evidence="6 7">
    <name type="scientific">Methylobacterium durans</name>
    <dbReference type="NCBI Taxonomy" id="2202825"/>
    <lineage>
        <taxon>Bacteria</taxon>
        <taxon>Pseudomonadati</taxon>
        <taxon>Pseudomonadota</taxon>
        <taxon>Alphaproteobacteria</taxon>
        <taxon>Hyphomicrobiales</taxon>
        <taxon>Methylobacteriaceae</taxon>
        <taxon>Methylobacterium</taxon>
    </lineage>
</organism>
<feature type="transmembrane region" description="Helical" evidence="5">
    <location>
        <begin position="125"/>
        <end position="147"/>
    </location>
</feature>
<feature type="transmembrane region" description="Helical" evidence="5">
    <location>
        <begin position="219"/>
        <end position="239"/>
    </location>
</feature>
<dbReference type="OrthoDB" id="7860953at2"/>
<sequence>MGVLFVLAVGLVAGIISGIVGTGSSIMLVPVLAAVYGPKAAVPIMAVAAVMANVSRVLAWWQAVDRRAFAAYAVPGALAAAAGARTLLVLPARAVDLAIGAFLLAMIPARHWLARHLVRLNLVHLALGGAVIGFLTGIVVSTGPISVPLFVAYGLSKGAFIGTEAAGSFAVYASKTLTFQGAGALPMAELAKGLVVGASLMAGAFLAKPFVLRLSPERFRVLMDGLMLLAGLSMIWSGLVPA</sequence>
<dbReference type="InterPro" id="IPR002781">
    <property type="entry name" value="TM_pro_TauE-like"/>
</dbReference>
<evidence type="ECO:0000256" key="5">
    <source>
        <dbReference type="RuleBase" id="RU363041"/>
    </source>
</evidence>
<feature type="transmembrane region" description="Helical" evidence="5">
    <location>
        <begin position="190"/>
        <end position="207"/>
    </location>
</feature>
<keyword evidence="4 5" id="KW-0472">Membrane</keyword>
<reference evidence="7" key="1">
    <citation type="submission" date="2018-05" db="EMBL/GenBank/DDBJ databases">
        <title>Complete Genome Sequence of Methylobacterium sp. 17SD2-17.</title>
        <authorList>
            <person name="Srinivasan S."/>
        </authorList>
    </citation>
    <scope>NUCLEOTIDE SEQUENCE [LARGE SCALE GENOMIC DNA]</scope>
    <source>
        <strain evidence="7">17SD2-17</strain>
    </source>
</reference>
<protein>
    <recommendedName>
        <fullName evidence="5">Probable membrane transporter protein</fullName>
    </recommendedName>
</protein>
<evidence type="ECO:0000256" key="3">
    <source>
        <dbReference type="ARBA" id="ARBA00022989"/>
    </source>
</evidence>
<keyword evidence="7" id="KW-1185">Reference proteome</keyword>
<evidence type="ECO:0000313" key="6">
    <source>
        <dbReference type="EMBL" id="AWN40330.1"/>
    </source>
</evidence>
<keyword evidence="2 5" id="KW-0812">Transmembrane</keyword>
<evidence type="ECO:0000256" key="4">
    <source>
        <dbReference type="ARBA" id="ARBA00023136"/>
    </source>
</evidence>
<keyword evidence="3 5" id="KW-1133">Transmembrane helix</keyword>
<dbReference type="Pfam" id="PF01925">
    <property type="entry name" value="TauE"/>
    <property type="match status" value="1"/>
</dbReference>
<keyword evidence="5" id="KW-1003">Cell membrane</keyword>
<evidence type="ECO:0000256" key="2">
    <source>
        <dbReference type="ARBA" id="ARBA00022692"/>
    </source>
</evidence>
<comment type="subcellular location">
    <subcellularLocation>
        <location evidence="5">Cell membrane</location>
        <topology evidence="5">Multi-pass membrane protein</topology>
    </subcellularLocation>
    <subcellularLocation>
        <location evidence="1">Membrane</location>
        <topology evidence="1">Multi-pass membrane protein</topology>
    </subcellularLocation>
</comment>
<dbReference type="RefSeq" id="WP_109888381.1">
    <property type="nucleotide sequence ID" value="NZ_CP029550.1"/>
</dbReference>
<dbReference type="KEGG" id="mets:DK389_07000"/>
<dbReference type="PANTHER" id="PTHR43483">
    <property type="entry name" value="MEMBRANE TRANSPORTER PROTEIN HI_0806-RELATED"/>
    <property type="match status" value="1"/>
</dbReference>
<dbReference type="GO" id="GO:0005886">
    <property type="term" value="C:plasma membrane"/>
    <property type="evidence" value="ECO:0007669"/>
    <property type="project" value="UniProtKB-SubCell"/>
</dbReference>
<dbReference type="AlphaFoldDB" id="A0A2U8W487"/>
<proteinExistence type="inferred from homology"/>
<evidence type="ECO:0000256" key="1">
    <source>
        <dbReference type="ARBA" id="ARBA00004141"/>
    </source>
</evidence>
<accession>A0A2U8W487</accession>
<comment type="similarity">
    <text evidence="5">Belongs to the 4-toluene sulfonate uptake permease (TSUP) (TC 2.A.102) family.</text>
</comment>